<reference evidence="2 3" key="1">
    <citation type="journal article" date="2018" name="Front. Microbiol.">
        <title>Hydrolytic Capabilities as a Key to Environmental Success: Chitinolytic and Cellulolytic Acidobacteria From Acidic Sub-arctic Soils and Boreal Peatlands.</title>
        <authorList>
            <person name="Belova S.E."/>
            <person name="Ravin N.V."/>
            <person name="Pankratov T.A."/>
            <person name="Rakitin A.L."/>
            <person name="Ivanova A.A."/>
            <person name="Beletsky A.V."/>
            <person name="Mardanov A.V."/>
            <person name="Sinninghe Damste J.S."/>
            <person name="Dedysh S.N."/>
        </authorList>
    </citation>
    <scope>NUCLEOTIDE SEQUENCE [LARGE SCALE GENOMIC DNA]</scope>
    <source>
        <strain evidence="2 3">SBC82</strain>
    </source>
</reference>
<dbReference type="GO" id="GO:0003700">
    <property type="term" value="F:DNA-binding transcription factor activity"/>
    <property type="evidence" value="ECO:0007669"/>
    <property type="project" value="InterPro"/>
</dbReference>
<dbReference type="InterPro" id="IPR011991">
    <property type="entry name" value="ArsR-like_HTH"/>
</dbReference>
<dbReference type="CDD" id="cd00090">
    <property type="entry name" value="HTH_ARSR"/>
    <property type="match status" value="1"/>
</dbReference>
<organism evidence="2 3">
    <name type="scientific">Acidisarcina polymorpha</name>
    <dbReference type="NCBI Taxonomy" id="2211140"/>
    <lineage>
        <taxon>Bacteria</taxon>
        <taxon>Pseudomonadati</taxon>
        <taxon>Acidobacteriota</taxon>
        <taxon>Terriglobia</taxon>
        <taxon>Terriglobales</taxon>
        <taxon>Acidobacteriaceae</taxon>
        <taxon>Acidisarcina</taxon>
    </lineage>
</organism>
<dbReference type="OrthoDB" id="9799175at2"/>
<gene>
    <name evidence="2" type="ORF">ACPOL_6042</name>
</gene>
<dbReference type="InterPro" id="IPR001845">
    <property type="entry name" value="HTH_ArsR_DNA-bd_dom"/>
</dbReference>
<dbReference type="KEGG" id="abas:ACPOL_6042"/>
<dbReference type="InterPro" id="IPR036390">
    <property type="entry name" value="WH_DNA-bd_sf"/>
</dbReference>
<dbReference type="InterPro" id="IPR036388">
    <property type="entry name" value="WH-like_DNA-bd_sf"/>
</dbReference>
<accession>A0A2Z5G9P6</accession>
<dbReference type="PROSITE" id="PS50987">
    <property type="entry name" value="HTH_ARSR_2"/>
    <property type="match status" value="1"/>
</dbReference>
<feature type="domain" description="HTH arsR-type" evidence="1">
    <location>
        <begin position="1"/>
        <end position="95"/>
    </location>
</feature>
<dbReference type="Pfam" id="PF01022">
    <property type="entry name" value="HTH_5"/>
    <property type="match status" value="1"/>
</dbReference>
<sequence length="110" mass="12661">MVKSSAVRLDSIFHALADPTRRQILRGLASYEKTVGEIARPHKMSLAAVSKHLKVLESAELIARERRGSFQIVRLKAQSLKPAEEWIAFYSRYWNQQFDKLENYLEGEGK</sequence>
<dbReference type="SMART" id="SM00418">
    <property type="entry name" value="HTH_ARSR"/>
    <property type="match status" value="1"/>
</dbReference>
<dbReference type="EMBL" id="CP030840">
    <property type="protein sequence ID" value="AXC15286.1"/>
    <property type="molecule type" value="Genomic_DNA"/>
</dbReference>
<dbReference type="Gene3D" id="1.10.10.10">
    <property type="entry name" value="Winged helix-like DNA-binding domain superfamily/Winged helix DNA-binding domain"/>
    <property type="match status" value="1"/>
</dbReference>
<dbReference type="Proteomes" id="UP000253606">
    <property type="component" value="Chromosome"/>
</dbReference>
<dbReference type="PANTHER" id="PTHR38600:SF2">
    <property type="entry name" value="SLL0088 PROTEIN"/>
    <property type="match status" value="1"/>
</dbReference>
<dbReference type="SUPFAM" id="SSF46785">
    <property type="entry name" value="Winged helix' DNA-binding domain"/>
    <property type="match status" value="1"/>
</dbReference>
<dbReference type="RefSeq" id="WP_114209884.1">
    <property type="nucleotide sequence ID" value="NZ_CP030840.1"/>
</dbReference>
<evidence type="ECO:0000313" key="3">
    <source>
        <dbReference type="Proteomes" id="UP000253606"/>
    </source>
</evidence>
<dbReference type="AlphaFoldDB" id="A0A2Z5G9P6"/>
<evidence type="ECO:0000313" key="2">
    <source>
        <dbReference type="EMBL" id="AXC15286.1"/>
    </source>
</evidence>
<proteinExistence type="predicted"/>
<keyword evidence="3" id="KW-1185">Reference proteome</keyword>
<dbReference type="PANTHER" id="PTHR38600">
    <property type="entry name" value="TRANSCRIPTIONAL REGULATORY PROTEIN"/>
    <property type="match status" value="1"/>
</dbReference>
<dbReference type="NCBIfam" id="NF033788">
    <property type="entry name" value="HTH_metalloreg"/>
    <property type="match status" value="1"/>
</dbReference>
<name>A0A2Z5G9P6_9BACT</name>
<dbReference type="PRINTS" id="PR00778">
    <property type="entry name" value="HTHARSR"/>
</dbReference>
<protein>
    <submittedName>
        <fullName evidence="2">Transcriptional regulator, ArsR family</fullName>
    </submittedName>
</protein>
<evidence type="ECO:0000259" key="1">
    <source>
        <dbReference type="PROSITE" id="PS50987"/>
    </source>
</evidence>